<evidence type="ECO:0000259" key="2">
    <source>
        <dbReference type="PROSITE" id="PS50075"/>
    </source>
</evidence>
<dbReference type="InterPro" id="IPR009081">
    <property type="entry name" value="PP-bd_ACP"/>
</dbReference>
<dbReference type="PANTHER" id="PTHR43201:SF10">
    <property type="entry name" value="CARRIER DOMAIN-CONTAINING PROTEIN"/>
    <property type="match status" value="1"/>
</dbReference>
<dbReference type="SUPFAM" id="SSF51161">
    <property type="entry name" value="Trimeric LpxA-like enzymes"/>
    <property type="match status" value="2"/>
</dbReference>
<dbReference type="Pfam" id="PF00501">
    <property type="entry name" value="AMP-binding"/>
    <property type="match status" value="1"/>
</dbReference>
<evidence type="ECO:0000256" key="1">
    <source>
        <dbReference type="SAM" id="Phobius"/>
    </source>
</evidence>
<reference evidence="3 4" key="1">
    <citation type="submission" date="2016-07" db="EMBL/GenBank/DDBJ databases">
        <title>Pervasive Adenine N6-methylation of Active Genes in Fungi.</title>
        <authorList>
            <consortium name="DOE Joint Genome Institute"/>
            <person name="Mondo S.J."/>
            <person name="Dannebaum R.O."/>
            <person name="Kuo R.C."/>
            <person name="Labutti K."/>
            <person name="Haridas S."/>
            <person name="Kuo A."/>
            <person name="Salamov A."/>
            <person name="Ahrendt S.R."/>
            <person name="Lipzen A."/>
            <person name="Sullivan W."/>
            <person name="Andreopoulos W.B."/>
            <person name="Clum A."/>
            <person name="Lindquist E."/>
            <person name="Daum C."/>
            <person name="Ramamoorthy G.K."/>
            <person name="Gryganskyi A."/>
            <person name="Culley D."/>
            <person name="Magnuson J.K."/>
            <person name="James T.Y."/>
            <person name="O'Malley M.A."/>
            <person name="Stajich J.E."/>
            <person name="Spatafora J.W."/>
            <person name="Visel A."/>
            <person name="Grigoriev I.V."/>
        </authorList>
    </citation>
    <scope>NUCLEOTIDE SEQUENCE [LARGE SCALE GENOMIC DNA]</scope>
    <source>
        <strain evidence="3 4">NRRL 3301</strain>
    </source>
</reference>
<organism evidence="3 4">
    <name type="scientific">Hesseltinella vesiculosa</name>
    <dbReference type="NCBI Taxonomy" id="101127"/>
    <lineage>
        <taxon>Eukaryota</taxon>
        <taxon>Fungi</taxon>
        <taxon>Fungi incertae sedis</taxon>
        <taxon>Mucoromycota</taxon>
        <taxon>Mucoromycotina</taxon>
        <taxon>Mucoromycetes</taxon>
        <taxon>Mucorales</taxon>
        <taxon>Cunninghamellaceae</taxon>
        <taxon>Hesseltinella</taxon>
    </lineage>
</organism>
<dbReference type="InterPro" id="IPR011004">
    <property type="entry name" value="Trimer_LpxA-like_sf"/>
</dbReference>
<feature type="domain" description="Carrier" evidence="2">
    <location>
        <begin position="780"/>
        <end position="859"/>
    </location>
</feature>
<feature type="transmembrane region" description="Helical" evidence="1">
    <location>
        <begin position="1538"/>
        <end position="1560"/>
    </location>
</feature>
<dbReference type="Gene3D" id="2.160.10.10">
    <property type="entry name" value="Hexapeptide repeat proteins"/>
    <property type="match status" value="2"/>
</dbReference>
<feature type="transmembrane region" description="Helical" evidence="1">
    <location>
        <begin position="994"/>
        <end position="1017"/>
    </location>
</feature>
<evidence type="ECO:0000313" key="3">
    <source>
        <dbReference type="EMBL" id="ORX46049.1"/>
    </source>
</evidence>
<dbReference type="InterPro" id="IPR000873">
    <property type="entry name" value="AMP-dep_synth/lig_dom"/>
</dbReference>
<dbReference type="Gene3D" id="3.30.300.30">
    <property type="match status" value="2"/>
</dbReference>
<keyword evidence="4" id="KW-1185">Reference proteome</keyword>
<dbReference type="OrthoDB" id="3633556at2759"/>
<feature type="transmembrane region" description="Helical" evidence="1">
    <location>
        <begin position="966"/>
        <end position="982"/>
    </location>
</feature>
<dbReference type="Gene3D" id="3.40.50.12780">
    <property type="entry name" value="N-terminal domain of ligase-like"/>
    <property type="match status" value="1"/>
</dbReference>
<keyword evidence="1" id="KW-0472">Membrane</keyword>
<dbReference type="EMBL" id="MCGT01000039">
    <property type="protein sequence ID" value="ORX46049.1"/>
    <property type="molecule type" value="Genomic_DNA"/>
</dbReference>
<dbReference type="GO" id="GO:0031956">
    <property type="term" value="F:medium-chain fatty acid-CoA ligase activity"/>
    <property type="evidence" value="ECO:0007669"/>
    <property type="project" value="TreeGrafter"/>
</dbReference>
<dbReference type="Proteomes" id="UP000242146">
    <property type="component" value="Unassembled WGS sequence"/>
</dbReference>
<dbReference type="SUPFAM" id="SSF47336">
    <property type="entry name" value="ACP-like"/>
    <property type="match status" value="1"/>
</dbReference>
<protein>
    <recommendedName>
        <fullName evidence="2">Carrier domain-containing protein</fullName>
    </recommendedName>
</protein>
<dbReference type="Gene3D" id="1.10.1200.10">
    <property type="entry name" value="ACP-like"/>
    <property type="match status" value="1"/>
</dbReference>
<dbReference type="PANTHER" id="PTHR43201">
    <property type="entry name" value="ACYL-COA SYNTHETASE"/>
    <property type="match status" value="1"/>
</dbReference>
<feature type="transmembrane region" description="Helical" evidence="1">
    <location>
        <begin position="941"/>
        <end position="959"/>
    </location>
</feature>
<feature type="transmembrane region" description="Helical" evidence="1">
    <location>
        <begin position="1190"/>
        <end position="1217"/>
    </location>
</feature>
<dbReference type="PROSITE" id="PS50075">
    <property type="entry name" value="CARRIER"/>
    <property type="match status" value="1"/>
</dbReference>
<keyword evidence="1" id="KW-1133">Transmembrane helix</keyword>
<gene>
    <name evidence="3" type="ORF">DM01DRAFT_1339686</name>
</gene>
<name>A0A1X2G636_9FUNG</name>
<dbReference type="InterPro" id="IPR025110">
    <property type="entry name" value="AMP-bd_C"/>
</dbReference>
<feature type="transmembrane region" description="Helical" evidence="1">
    <location>
        <begin position="1237"/>
        <end position="1256"/>
    </location>
</feature>
<dbReference type="Pfam" id="PF13193">
    <property type="entry name" value="AMP-binding_C"/>
    <property type="match status" value="1"/>
</dbReference>
<evidence type="ECO:0000313" key="4">
    <source>
        <dbReference type="Proteomes" id="UP000242146"/>
    </source>
</evidence>
<sequence>MTGYSDEQQRVQSYDSMDSHSIETVSTCVSKYTSTARTRSSNNNFEYVLQLLDVTFKGFSADTVQERPVESMGAIVQRILQVDSLLDFIQVQDQPALICPKTLGQVSHRQLYGFLRNQFNLAKFNLCRGARVATCLTESPTLAVLLLGIITYCTCTPCNANLSPEELLEAFQTMNVQAVVLPLARLTDNTDRLPDLLRSHGIQLIGLAKSQQEDIFFSLHPDPCTSPSQEDDDHLALLNQPDDVVLVLQTSGTSGKKKSVPYRLRQLCVSTTCVAASIGISKDHINVNMMPLYHVGGIIRSLFVPLFTGSIMIQFENFDAGIFWDILSSRQGLFWYYAVPTMHQAIVLECRQRLVSRSICERVKTISNGGGSLAPNLAQDLQLCFPNAVVMPSYGMTECMPMTAPPRDYALECQGSSGLVVGPEMAIVADGQLVAGNGVTGHIMVRGPPCFEGYENVDPDTTFDSNGWFDTGDMGYFEDGYLYITGRSKEIINRGGEVISPFEIEQALLAHPKLDQVLVFTTPHETLQETIAAVLVVKDNEPRPDLRSLRTFLEHDLHPSKWPQLLVYMDDLPKSAVNKTLRINLSQRLNLPMVMEADGNIHLHQHLYEADCPPRGTPLSEPIACRPVSWSPHQVLHVLLTHPDIDDCATHVHPTTNQFTLFLVVAPPSKTANTTTTTLPIDSFSTILQMDDSAIVQHEESNDSSRASTMMNGWSRFDKDVKDAVLQRFQVFLQQHLHDYMLPKRMLLVDHLLKRNQDGSLADDDAAHLLQQNRLLDDASDDDPVELVLRDLFAQVLGLPRADYPLDGDFFDHGGNSLKSGSLFSMIRLRLDVDLPLTLLYEKHARSPTLLAPHCYERIDAKTHPLFIQGYAEYMKRKRVNSQMSYKTIDSFTMDGLPPTPNALDNKKKKTTRYQTPRAFRAFGTQKYKDRMAKRPPIGTYNPFSFITMLIQGLPLFFFNPLTVAVRWLIFAIMLGSLSQVMPTTTVPQLLRLLQVILALLLTNLICLLLAPVITLLSKWILIGKFRAGTYPLWSWYYLRWWLSHQMITMAGPGFMAWHSSTFTLYLRLLGANVGRGCSINPNADIGEFDLLTLGDGCYLDKVVLRPFHLAPGHMVLSPIVIGKGASVGFRTICVPDTTVPDDHVVGPLTTTYNKDLGNAGSCAHKDTPEGLVLLDAVSINRQTDKTHPLLMLLVVYPTLAITYLISMIPWMIVMYLLSKDLSLVKSAGQGSLFSKLVLYFATPLRVGYHLLAVLVRHNVVPLFQLVLAICLKRVLGPSRPGPRTNDSQWHALRYTLFWHLLHPEFMNEALKIFGSHYEFTSVVYRLLGAKVGKRIYWPGSALQTVDYELLEVGDDVVFGSRSAIFCVDAHDRLPVKIKDGSMVADNCVLLPGSQVGNGAVLGTGGLLRKGGLIPDGSAWFGSHNGNAVKFRDQVPLSEKKQDDEALDKPAFINPGTPFGRAFYQGQAKNYRVLGLWFVLPFNFLLCCFGSVYWGCAMTTAIQVSAAYVRDANATPVSRLAIPLHNFLVNLFHDGREWIEMMIVLSALMILWNAMTLIGLTIEVGAKWLIFGQRQPGSYNWDESSYCQRWQFLLGIQQMFRRRFVSLTGGSGWILIYFRALGCRIGKRVCLYPNGADPAMTEPDLVMLEDDVAVDMASLICHFNTLGNFMINPLKVGAGSVLQSGARLASGATMLEDCTLLSHTLILPGAMTDRGSVWQSYPGEQVKDH</sequence>
<dbReference type="STRING" id="101127.A0A1X2G636"/>
<dbReference type="GO" id="GO:0006631">
    <property type="term" value="P:fatty acid metabolic process"/>
    <property type="evidence" value="ECO:0007669"/>
    <property type="project" value="TreeGrafter"/>
</dbReference>
<dbReference type="Pfam" id="PF00550">
    <property type="entry name" value="PP-binding"/>
    <property type="match status" value="1"/>
</dbReference>
<dbReference type="SUPFAM" id="SSF56801">
    <property type="entry name" value="Acetyl-CoA synthetase-like"/>
    <property type="match status" value="2"/>
</dbReference>
<dbReference type="InterPro" id="IPR045851">
    <property type="entry name" value="AMP-bd_C_sf"/>
</dbReference>
<keyword evidence="1" id="KW-0812">Transmembrane</keyword>
<proteinExistence type="predicted"/>
<accession>A0A1X2G636</accession>
<dbReference type="InterPro" id="IPR042099">
    <property type="entry name" value="ANL_N_sf"/>
</dbReference>
<comment type="caution">
    <text evidence="3">The sequence shown here is derived from an EMBL/GenBank/DDBJ whole genome shotgun (WGS) entry which is preliminary data.</text>
</comment>
<dbReference type="InterPro" id="IPR036736">
    <property type="entry name" value="ACP-like_sf"/>
</dbReference>
<feature type="transmembrane region" description="Helical" evidence="1">
    <location>
        <begin position="1604"/>
        <end position="1622"/>
    </location>
</feature>
<feature type="transmembrane region" description="Helical" evidence="1">
    <location>
        <begin position="1473"/>
        <end position="1494"/>
    </location>
</feature>